<evidence type="ECO:0008006" key="4">
    <source>
        <dbReference type="Google" id="ProtNLM"/>
    </source>
</evidence>
<evidence type="ECO:0000256" key="1">
    <source>
        <dbReference type="SAM" id="MobiDB-lite"/>
    </source>
</evidence>
<protein>
    <recommendedName>
        <fullName evidence="4">Competence protein CoiA-like family protein</fullName>
    </recommendedName>
</protein>
<comment type="caution">
    <text evidence="2">The sequence shown here is derived from an EMBL/GenBank/DDBJ whole genome shotgun (WGS) entry which is preliminary data.</text>
</comment>
<reference evidence="3" key="1">
    <citation type="submission" date="2020-12" db="EMBL/GenBank/DDBJ databases">
        <title>Hymenobacter sp.</title>
        <authorList>
            <person name="Kim M.K."/>
        </authorList>
    </citation>
    <scope>NUCLEOTIDE SEQUENCE [LARGE SCALE GENOMIC DNA]</scope>
    <source>
        <strain evidence="3">BT325</strain>
    </source>
</reference>
<accession>A0ABS0Y3L0</accession>
<name>A0ABS0Y3L0_9HYPH</name>
<feature type="region of interest" description="Disordered" evidence="1">
    <location>
        <begin position="65"/>
        <end position="84"/>
    </location>
</feature>
<keyword evidence="3" id="KW-1185">Reference proteome</keyword>
<sequence length="472" mass="52212">MTFLREALAIFDGIRSQTPPDFSETSRQFPAPYLGWRRTNRGKQRILPFEREGLNVPASKATRYGMTAGEHSKSSETDTSPLNGFGCRNGQPSLVFGQRPDGSIAHISEVPRGKECGCVCPGCGSPLVARQGQVLDHHFGHLATSDGRPCRTGPETALHMFAKELLARELRLTLPPVHFDDGVETWSKFPGGNYTFDSAILENKLGDIIPDVVVTREGLDLIVEFVVTHECGPDKIAKIQELDVAGVEIYLADLSAGASKEEVEKGILDTCQRKWLHNPLVREGEAALDTLRIEQDREMLEPASSLRQVYLQGAAELKSLTARSPEYRKAISLGLRGYVGIRVAGLGCFTVLPDDWQATYLLAMAPKPNERGASLTIQDILRDMIQRGWIRPEFRWLNPDLVSPDLVNAIKVGLPEFAAPFDAVSAWLQELHSHDWLTSSMSDDEWSTEDAWSMTDHGNRVILRALSQKGTA</sequence>
<dbReference type="Proteomes" id="UP000620670">
    <property type="component" value="Unassembled WGS sequence"/>
</dbReference>
<evidence type="ECO:0000313" key="3">
    <source>
        <dbReference type="Proteomes" id="UP000620670"/>
    </source>
</evidence>
<proteinExistence type="predicted"/>
<dbReference type="EMBL" id="JAELXT010000017">
    <property type="protein sequence ID" value="MBJ6126877.1"/>
    <property type="molecule type" value="Genomic_DNA"/>
</dbReference>
<gene>
    <name evidence="2" type="ORF">JAO75_15830</name>
</gene>
<evidence type="ECO:0000313" key="2">
    <source>
        <dbReference type="EMBL" id="MBJ6126877.1"/>
    </source>
</evidence>
<organism evidence="2 3">
    <name type="scientific">Microvirga splendida</name>
    <dbReference type="NCBI Taxonomy" id="2795727"/>
    <lineage>
        <taxon>Bacteria</taxon>
        <taxon>Pseudomonadati</taxon>
        <taxon>Pseudomonadota</taxon>
        <taxon>Alphaproteobacteria</taxon>
        <taxon>Hyphomicrobiales</taxon>
        <taxon>Methylobacteriaceae</taxon>
        <taxon>Microvirga</taxon>
    </lineage>
</organism>